<comment type="caution">
    <text evidence="3">The sequence shown here is derived from an EMBL/GenBank/DDBJ whole genome shotgun (WGS) entry which is preliminary data.</text>
</comment>
<evidence type="ECO:0000256" key="1">
    <source>
        <dbReference type="SAM" id="MobiDB-lite"/>
    </source>
</evidence>
<gene>
    <name evidence="3" type="ORF">UY40_C0001G0030</name>
</gene>
<name>A0A0G1XUI6_9BACT</name>
<feature type="compositionally biased region" description="Low complexity" evidence="1">
    <location>
        <begin position="893"/>
        <end position="902"/>
    </location>
</feature>
<feature type="region of interest" description="Disordered" evidence="1">
    <location>
        <begin position="880"/>
        <end position="978"/>
    </location>
</feature>
<keyword evidence="2" id="KW-0472">Membrane</keyword>
<proteinExistence type="predicted"/>
<evidence type="ECO:0000313" key="4">
    <source>
        <dbReference type="Proteomes" id="UP000034119"/>
    </source>
</evidence>
<protein>
    <submittedName>
        <fullName evidence="3">Peptidase S1 and S6, chymotrypsin/Hap</fullName>
    </submittedName>
</protein>
<reference evidence="3 4" key="1">
    <citation type="journal article" date="2015" name="Nature">
        <title>rRNA introns, odd ribosomes, and small enigmatic genomes across a large radiation of phyla.</title>
        <authorList>
            <person name="Brown C.T."/>
            <person name="Hug L.A."/>
            <person name="Thomas B.C."/>
            <person name="Sharon I."/>
            <person name="Castelle C.J."/>
            <person name="Singh A."/>
            <person name="Wilkins M.J."/>
            <person name="Williams K.H."/>
            <person name="Banfield J.F."/>
        </authorList>
    </citation>
    <scope>NUCLEOTIDE SEQUENCE [LARGE SCALE GENOMIC DNA]</scope>
</reference>
<dbReference type="PANTHER" id="PTHR43019:SF23">
    <property type="entry name" value="PROTEASE DO-LIKE 5, CHLOROPLASTIC"/>
    <property type="match status" value="1"/>
</dbReference>
<feature type="transmembrane region" description="Helical" evidence="2">
    <location>
        <begin position="33"/>
        <end position="57"/>
    </location>
</feature>
<sequence length="978" mass="105400">MAIGDPSKNGVRTFFSHLRLNLSLLRKLGGKKLAVFSFLGGFALALIIFGTAGLISWDKFSQIAFSDVDPQIAEELSRKIVYTGENFGKKEYYSPNLNLVFEYNPQKYTLYEGTKGIGITPSSRILNLLTTVEKAGASSDPIGDHIKYLQSGFAGLKVIEESQRNGVKYAKYSYPEKDYLNPGKTKDSFGLAALYEGQGFRLLLNIYYPKNLGIEEFLDDVIKILSSAKSASKIDSQIKAKLEGAGIEISFDRQKWQTIYQTSNSLNLDFRAAEYEPEGAAATSSFSIRLGYETGPNFSEPTLKQAIDNSLSISKGVHEKNRYKELSKYDQRTIGGKEFLSATFSYQWDFIDKPRIKKIYVGYPGTAQSGNDVIWIEADLSSADNAASKEVERVLDSLVFITAGTAEAGGVLGTATLEVEKAAILGSSAVAHIYNRSCVNVTIAKSTGLTKTAGNPYQICVGALGTGFYMSGDGIVVTNGHVATPDPTDAMMGSILEMAEPPQFWQDLLSDLEEVLEQEDPETLFQLYFASDEEVRGILFGFYMGLLGEGAVSEKVTSENFIQKDAPFTVSDYKTFKLTNPSLYWATETIVGQVDSRAEMFYKFFTEGINPQIKTPDLAILKVKGAETKVFPTLKLANFALLSVGQEVNAVGFPGAAEDQSLFSAGASAIPTVTKGTVSAKKPSINEQFEFLQIDASIAPGNSGGPILIQNGEVAAVSTYGINSGGTADFNVGVSAAEVGKLLGKNGIQVSQSESSQLIEMGLENLGRSYYRLAKENFYQALELYSPIAGILDPLIKLSDQKIAAGEDKTPPAIVRFLTATRGGQVLLILSGISLLAGLIFLIRHHARAVAGQAAAYATLATVPPAVPPAPAAYPEQYSQYQKPAPPLPTTPQAPTETVAPYQPQPTLPPLPEPQVPAEPTSPTYPQASPNLPEGETPTPTPLPPLPPTQAPEPQIQPPAQTSGEQPSATPPANDQRL</sequence>
<dbReference type="Proteomes" id="UP000034119">
    <property type="component" value="Unassembled WGS sequence"/>
</dbReference>
<dbReference type="Pfam" id="PF13365">
    <property type="entry name" value="Trypsin_2"/>
    <property type="match status" value="1"/>
</dbReference>
<dbReference type="AlphaFoldDB" id="A0A0G1XUI6"/>
<feature type="transmembrane region" description="Helical" evidence="2">
    <location>
        <begin position="826"/>
        <end position="843"/>
    </location>
</feature>
<feature type="compositionally biased region" description="Polar residues" evidence="1">
    <location>
        <begin position="963"/>
        <end position="978"/>
    </location>
</feature>
<keyword evidence="2" id="KW-0812">Transmembrane</keyword>
<dbReference type="EMBL" id="LCPW01000001">
    <property type="protein sequence ID" value="KKW06252.1"/>
    <property type="molecule type" value="Genomic_DNA"/>
</dbReference>
<keyword evidence="2" id="KW-1133">Transmembrane helix</keyword>
<dbReference type="STRING" id="1618342.UY40_C0001G0030"/>
<feature type="compositionally biased region" description="Pro residues" evidence="1">
    <location>
        <begin position="939"/>
        <end position="957"/>
    </location>
</feature>
<organism evidence="3 4">
    <name type="scientific">candidate division CPR1 bacterium GW2011_GWC1_49_13</name>
    <dbReference type="NCBI Taxonomy" id="1618342"/>
    <lineage>
        <taxon>Bacteria</taxon>
        <taxon>candidate division CPR1</taxon>
    </lineage>
</organism>
<dbReference type="Gene3D" id="2.40.10.120">
    <property type="match status" value="1"/>
</dbReference>
<feature type="compositionally biased region" description="Pro residues" evidence="1">
    <location>
        <begin position="903"/>
        <end position="917"/>
    </location>
</feature>
<accession>A0A0G1XUI6</accession>
<dbReference type="SUPFAM" id="SSF50494">
    <property type="entry name" value="Trypsin-like serine proteases"/>
    <property type="match status" value="1"/>
</dbReference>
<dbReference type="PANTHER" id="PTHR43019">
    <property type="entry name" value="SERINE ENDOPROTEASE DEGS"/>
    <property type="match status" value="1"/>
</dbReference>
<evidence type="ECO:0000313" key="3">
    <source>
        <dbReference type="EMBL" id="KKW06252.1"/>
    </source>
</evidence>
<dbReference type="InterPro" id="IPR009003">
    <property type="entry name" value="Peptidase_S1_PA"/>
</dbReference>
<evidence type="ECO:0000256" key="2">
    <source>
        <dbReference type="SAM" id="Phobius"/>
    </source>
</evidence>